<organism evidence="1 2">
    <name type="scientific">Actinobacillus porcinus</name>
    <dbReference type="NCBI Taxonomy" id="51048"/>
    <lineage>
        <taxon>Bacteria</taxon>
        <taxon>Pseudomonadati</taxon>
        <taxon>Pseudomonadota</taxon>
        <taxon>Gammaproteobacteria</taxon>
        <taxon>Pasteurellales</taxon>
        <taxon>Pasteurellaceae</taxon>
        <taxon>Actinobacillus</taxon>
    </lineage>
</organism>
<name>A0ABY6TLX7_9PAST</name>
<protein>
    <submittedName>
        <fullName evidence="1">Protein of uncharacterized function (DUF3577)</fullName>
    </submittedName>
</protein>
<dbReference type="Pfam" id="PF12101">
    <property type="entry name" value="DUF3577"/>
    <property type="match status" value="1"/>
</dbReference>
<dbReference type="Proteomes" id="UP000308167">
    <property type="component" value="Unassembled WGS sequence"/>
</dbReference>
<proteinExistence type="predicted"/>
<evidence type="ECO:0000313" key="1">
    <source>
        <dbReference type="EMBL" id="VTU09384.1"/>
    </source>
</evidence>
<dbReference type="GeneID" id="86156362"/>
<comment type="caution">
    <text evidence="1">The sequence shown here is derived from an EMBL/GenBank/DDBJ whole genome shotgun (WGS) entry which is preliminary data.</text>
</comment>
<reference evidence="1 2" key="1">
    <citation type="submission" date="2019-05" db="EMBL/GenBank/DDBJ databases">
        <authorList>
            <consortium name="Pathogen Informatics"/>
        </authorList>
    </citation>
    <scope>NUCLEOTIDE SEQUENCE [LARGE SCALE GENOMIC DNA]</scope>
    <source>
        <strain evidence="1 2">NM319</strain>
    </source>
</reference>
<evidence type="ECO:0000313" key="2">
    <source>
        <dbReference type="Proteomes" id="UP000308167"/>
    </source>
</evidence>
<gene>
    <name evidence="1" type="ORF">SAMEA1410922_01998</name>
</gene>
<dbReference type="NCBIfam" id="NF040584">
    <property type="entry name" value="STY4534_fam"/>
    <property type="match status" value="1"/>
</dbReference>
<dbReference type="InterPro" id="IPR021960">
    <property type="entry name" value="DUF3577"/>
</dbReference>
<keyword evidence="2" id="KW-1185">Reference proteome</keyword>
<dbReference type="RefSeq" id="WP_135710987.1">
    <property type="nucleotide sequence ID" value="NZ_CABFKI010000015.1"/>
</dbReference>
<dbReference type="EMBL" id="CABFKI010000015">
    <property type="protein sequence ID" value="VTU09384.1"/>
    <property type="molecule type" value="Genomic_DNA"/>
</dbReference>
<sequence>MSTQKQTSYFNLHTSGIGYLNDVRIIDTKGGDIVACRIAALVGSSDKPEYRYFDMNAVGDETASLIRRCKDAVDAKKKVLVSFVMADMRVETFTYKSDSQYHKKGDTGVSLKGRLIQIKSIKIDGESKYVKQSDSE</sequence>
<accession>A0ABY6TLX7</accession>